<dbReference type="GO" id="GO:0003677">
    <property type="term" value="F:DNA binding"/>
    <property type="evidence" value="ECO:0007669"/>
    <property type="project" value="UniProtKB-KW"/>
</dbReference>
<reference evidence="1" key="1">
    <citation type="submission" date="2022-10" db="EMBL/GenBank/DDBJ databases">
        <authorList>
            <person name="Byrne P K."/>
        </authorList>
    </citation>
    <scope>NUCLEOTIDE SEQUENCE</scope>
    <source>
        <strain evidence="1">IFO1802</strain>
    </source>
</reference>
<dbReference type="PANTHER" id="PTHR15180">
    <property type="entry name" value="GENERAL TRANSCRIPTION FACTOR 3C POLYPEPTIDE 1"/>
    <property type="match status" value="1"/>
</dbReference>
<dbReference type="InterPro" id="IPR035625">
    <property type="entry name" value="Tfc3-like_eWH"/>
</dbReference>
<dbReference type="GO" id="GO:0006384">
    <property type="term" value="P:transcription initiation at RNA polymerase III promoter"/>
    <property type="evidence" value="ECO:0007669"/>
    <property type="project" value="InterPro"/>
</dbReference>
<dbReference type="EMBL" id="OX365896">
    <property type="protein sequence ID" value="CAI4054612.1"/>
    <property type="molecule type" value="Genomic_DNA"/>
</dbReference>
<keyword evidence="2" id="KW-1185">Reference proteome</keyword>
<dbReference type="InterPro" id="IPR049543">
    <property type="entry name" value="WHD_TFC3"/>
</dbReference>
<evidence type="ECO:0000313" key="1">
    <source>
        <dbReference type="EMBL" id="CAI4054612.1"/>
    </source>
</evidence>
<name>A0AA35JA91_SACK1</name>
<dbReference type="Pfam" id="PF21552">
    <property type="entry name" value="WHD_TFC3"/>
    <property type="match status" value="1"/>
</dbReference>
<dbReference type="Pfam" id="PF20222">
    <property type="entry name" value="DUF6581"/>
    <property type="match status" value="1"/>
</dbReference>
<dbReference type="GO" id="GO:0042791">
    <property type="term" value="P:5S class rRNA transcription by RNA polymerase III"/>
    <property type="evidence" value="ECO:0007669"/>
    <property type="project" value="TreeGrafter"/>
</dbReference>
<dbReference type="InterPro" id="IPR007309">
    <property type="entry name" value="TFIIIC_Bblock-bd"/>
</dbReference>
<accession>A0AA35JA91</accession>
<organism evidence="1 2">
    <name type="scientific">Saccharomyces kudriavzevii (strain ATCC MYA-4449 / AS 2.2408 / CBS 8840 / NBRC 1802 / NCYC 2889)</name>
    <name type="common">Yeast</name>
    <dbReference type="NCBI Taxonomy" id="226230"/>
    <lineage>
        <taxon>Eukaryota</taxon>
        <taxon>Fungi</taxon>
        <taxon>Dikarya</taxon>
        <taxon>Ascomycota</taxon>
        <taxon>Saccharomycotina</taxon>
        <taxon>Saccharomycetes</taxon>
        <taxon>Saccharomycetales</taxon>
        <taxon>Saccharomycetaceae</taxon>
        <taxon>Saccharomyces</taxon>
    </lineage>
</organism>
<dbReference type="GO" id="GO:0005634">
    <property type="term" value="C:nucleus"/>
    <property type="evidence" value="ECO:0007669"/>
    <property type="project" value="UniProtKB-SubCell"/>
</dbReference>
<dbReference type="GO" id="GO:0000127">
    <property type="term" value="C:transcription factor TFIIIC complex"/>
    <property type="evidence" value="ECO:0007669"/>
    <property type="project" value="InterPro"/>
</dbReference>
<gene>
    <name evidence="1" type="primary">SKDI01G0720</name>
    <name evidence="1" type="ORF">SKDI_01G0720</name>
</gene>
<dbReference type="Pfam" id="PF04182">
    <property type="entry name" value="B-block_TFIIIC"/>
    <property type="match status" value="1"/>
</dbReference>
<proteinExistence type="predicted"/>
<dbReference type="CDD" id="cd16169">
    <property type="entry name" value="Tau138_eWH"/>
    <property type="match status" value="1"/>
</dbReference>
<protein>
    <submittedName>
        <fullName evidence="1">Uncharacterized protein</fullName>
    </submittedName>
</protein>
<dbReference type="Proteomes" id="UP001162087">
    <property type="component" value="Chromosome 1"/>
</dbReference>
<dbReference type="OrthoDB" id="68020at2759"/>
<dbReference type="InterPro" id="IPR044210">
    <property type="entry name" value="Tfc3-like"/>
</dbReference>
<sequence length="1164" mass="132806">MRIIFFQLPPLGKHTACQRSFTNYLSKEITLNQLWDVSRKYFDLSDEKVKHFILSCMMLKKDIEVYCDDVILTKDVKDIISDTGHLYSVGITEDSLWTLLTGYTRKESTIGNSAFELLLEIAKAGEKGINTMDLAQMTGQDPRSVTGRIKKINHLLASSQLIYKGHVVKLLKLKKFSHDAGDTNPYINIRDHLATIVDVVKRSKNGIRQIIDLKRELKFDREKRLSKAFIAAIAWLDEKGYLQKVLVVSPKNPAIKIRCVKYVKDIPDSKGSPTFEYDSNSADEDSIIDNKGSLEDEDSVEGLDNFNATDLLQDQGLVMEDKENVRKNKVLLNRFYPLQNQAYDIADKSGIKGISTMDVVNRITGKEFQRAFTKSSEYYLESLDKQKGNTGDHRLFRIYDFEGKKKFFRLFTAQNFQKLTNAEDEISVAKGFDEPGKSHSDLKTLNEDNFVALNNTIRFTRDSDGRDIFFWHGDLKIPPDSKKTPNNKRKRQAKTTTGASVARNNVLTPKRIKVEQRVDTTQELKGIGESPGPNKGGVAKGRVVNFGGFSAGSLRSLQRQRAILKVMDAVGGVAYLREQFYESVSKYMSSATTLDKKTVRGDVDLMVENKKLGARTEPVSGRKIIFLPSIGEDAIQSYILREKDSKKATFTDVIHDTDIYFFDQTEKNRFHRGKKSVERIRKFQNRQKNAKSKALEGPDSKKGMLVSVSDGKPKNKDKKSSAKKTQLVIEADKGTKTIYHAGTKEGVHALVRAVVITKSIRNEIMWNEITKLFPNNSLDNLKKKWTARRVRMGYSGWRAYVDKWKKMLVLAIKGESISLKDVEELDLPKLLEIWTSFDEKEVKRSLYLYKSHKENKKRFTLIRDDTLVHCNNDLAMSSMIQREISSLKKTYSIRVAEFAKDLSNTQSNDYIRTVIRSILIDNSSTARNEIEALKNVGKESIDNVIMDMAKEKQIYLHGSRLECTNTLPEILESKGNCKDFEIASEYRNKVNELLEAGNGIVINQEPSDISSWILIDLISNELLNVDIIPMMRNVRPLTYTSRRFEVRTLTPPLILYAKSRAKLSRSKKATVKIPLGKPFSRLWVDGSGAIRPKIWKQVITMVVNEVKFHPGITLSMLQLRCREVLSLHEISEICTWLLERQVLMNMDFGGFSVDHSWYSIFESR</sequence>
<dbReference type="InterPro" id="IPR046488">
    <property type="entry name" value="Sfc3/Tfc3_C"/>
</dbReference>
<evidence type="ECO:0000313" key="2">
    <source>
        <dbReference type="Proteomes" id="UP001162087"/>
    </source>
</evidence>
<dbReference type="PANTHER" id="PTHR15180:SF1">
    <property type="entry name" value="GENERAL TRANSCRIPTION FACTOR 3C POLYPEPTIDE 1"/>
    <property type="match status" value="1"/>
</dbReference>